<dbReference type="Proteomes" id="UP000255177">
    <property type="component" value="Unassembled WGS sequence"/>
</dbReference>
<keyword evidence="2" id="KW-1185">Reference proteome</keyword>
<protein>
    <recommendedName>
        <fullName evidence="3">Nitrate reductase</fullName>
    </recommendedName>
</protein>
<dbReference type="RefSeq" id="WP_115085333.1">
    <property type="nucleotide sequence ID" value="NZ_CBCSFG010000036.1"/>
</dbReference>
<reference evidence="2" key="1">
    <citation type="submission" date="2018-07" db="EMBL/GenBank/DDBJ databases">
        <authorList>
            <person name="Blom J."/>
        </authorList>
    </citation>
    <scope>NUCLEOTIDE SEQUENCE [LARGE SCALE GENOMIC DNA]</scope>
    <source>
        <strain evidence="2">CCOS 864</strain>
    </source>
</reference>
<evidence type="ECO:0000313" key="1">
    <source>
        <dbReference type="EMBL" id="SUQ61575.1"/>
    </source>
</evidence>
<accession>A0A380SUZ8</accession>
<evidence type="ECO:0000313" key="2">
    <source>
        <dbReference type="Proteomes" id="UP000255177"/>
    </source>
</evidence>
<gene>
    <name evidence="1" type="ORF">CCOS864_00999</name>
</gene>
<dbReference type="EMBL" id="UIDD01000004">
    <property type="protein sequence ID" value="SUQ61575.1"/>
    <property type="molecule type" value="Genomic_DNA"/>
</dbReference>
<sequence>MNHEAQVQQIISTDARRWQVLEVVRRLDLPDCWIGAGFVRNAVWDHLHGRTPSALTGDVDVIWFDPARADAGEDQRLEATLRELAPGIDWSVKNQARMHSRNGDAPYGSSAEAMSFWCETATAIAVRRTAEDECEVSAPLGLYDLFELLLRPSRRFVVEKRSVYEERIVAKAWLSKWPRLRCVG</sequence>
<evidence type="ECO:0008006" key="3">
    <source>
        <dbReference type="Google" id="ProtNLM"/>
    </source>
</evidence>
<name>A0A380SUZ8_9PSED</name>
<dbReference type="Pfam" id="PF06042">
    <property type="entry name" value="NTP_transf_6"/>
    <property type="match status" value="1"/>
</dbReference>
<dbReference type="PANTHER" id="PTHR39166:SF1">
    <property type="entry name" value="BLL1166 PROTEIN"/>
    <property type="match status" value="1"/>
</dbReference>
<organism evidence="1 2">
    <name type="scientific">Pseudomonas wadenswilerensis</name>
    <dbReference type="NCBI Taxonomy" id="1785161"/>
    <lineage>
        <taxon>Bacteria</taxon>
        <taxon>Pseudomonadati</taxon>
        <taxon>Pseudomonadota</taxon>
        <taxon>Gammaproteobacteria</taxon>
        <taxon>Pseudomonadales</taxon>
        <taxon>Pseudomonadaceae</taxon>
        <taxon>Pseudomonas</taxon>
    </lineage>
</organism>
<dbReference type="AlphaFoldDB" id="A0A380SUZ8"/>
<dbReference type="PANTHER" id="PTHR39166">
    <property type="entry name" value="BLL1166 PROTEIN"/>
    <property type="match status" value="1"/>
</dbReference>
<dbReference type="InterPro" id="IPR009267">
    <property type="entry name" value="NTP_transf_6"/>
</dbReference>
<proteinExistence type="predicted"/>